<dbReference type="GO" id="GO:0035485">
    <property type="term" value="F:adenine/guanine mispair binding"/>
    <property type="evidence" value="ECO:0007669"/>
    <property type="project" value="TreeGrafter"/>
</dbReference>
<comment type="catalytic activity">
    <reaction evidence="1 14">
        <text>Hydrolyzes free adenine bases from 7,8-dihydro-8-oxoguanine:adenine mismatched double-stranded DNA, leaving an apurinic site.</text>
        <dbReference type="EC" id="3.2.2.31"/>
    </reaction>
</comment>
<evidence type="ECO:0000256" key="10">
    <source>
        <dbReference type="ARBA" id="ARBA00023004"/>
    </source>
</evidence>
<dbReference type="GO" id="GO:0006298">
    <property type="term" value="P:mismatch repair"/>
    <property type="evidence" value="ECO:0007669"/>
    <property type="project" value="TreeGrafter"/>
</dbReference>
<dbReference type="AlphaFoldDB" id="A0A6C2CHR8"/>
<evidence type="ECO:0000256" key="5">
    <source>
        <dbReference type="ARBA" id="ARBA00022023"/>
    </source>
</evidence>
<keyword evidence="9" id="KW-0378">Hydrolase</keyword>
<dbReference type="Proteomes" id="UP000389128">
    <property type="component" value="Unassembled WGS sequence"/>
</dbReference>
<dbReference type="SMART" id="SM00478">
    <property type="entry name" value="ENDO3c"/>
    <property type="match status" value="1"/>
</dbReference>
<dbReference type="InterPro" id="IPR015797">
    <property type="entry name" value="NUDIX_hydrolase-like_dom_sf"/>
</dbReference>
<sequence>MSTFAKTLIAWQREHGRHDLPWQTNDAYRVWLSEIMLQQTQVDTVIPYYARFLARFPDLPSLAAAPVEDVLTLWSGLGYYARARNLHKCAQTLMTRHGGVFPADPALLAELPGIGRSTAAAISAFAYGTRAAILDGNVKRVLARAFGIEGFPGTKPIENRLWELADSLLPATNVDVYTQAQMDLGATVCTRGRPACARCPLADVCVALRDGRVAELPTRRPKKETRERSGRFAAILADGAVLLERRPPSGIWGGLLSLPELPEDADTADWVASRYGLDVHKVTPLASFRHVFTHFTLTLEPESVEVGATTGCAEPGILWHRLDQLDAAALPAPIRKLLEQLVRRDLFSEP</sequence>
<dbReference type="SUPFAM" id="SSF48150">
    <property type="entry name" value="DNA-glycosylase"/>
    <property type="match status" value="1"/>
</dbReference>
<keyword evidence="7" id="KW-0479">Metal-binding</keyword>
<evidence type="ECO:0000256" key="8">
    <source>
        <dbReference type="ARBA" id="ARBA00022763"/>
    </source>
</evidence>
<keyword evidence="12" id="KW-0234">DNA repair</keyword>
<dbReference type="InterPro" id="IPR044298">
    <property type="entry name" value="MIG/MutY"/>
</dbReference>
<dbReference type="InterPro" id="IPR005760">
    <property type="entry name" value="A/G_AdeGlyc_MutY"/>
</dbReference>
<keyword evidence="6" id="KW-0004">4Fe-4S</keyword>
<dbReference type="PROSITE" id="PS01155">
    <property type="entry name" value="ENDONUCLEASE_III_2"/>
    <property type="match status" value="1"/>
</dbReference>
<dbReference type="InterPro" id="IPR029119">
    <property type="entry name" value="MutY_C"/>
</dbReference>
<keyword evidence="17" id="KW-1185">Reference proteome</keyword>
<dbReference type="CDD" id="cd03431">
    <property type="entry name" value="NUDIX_DNA_Glycosylase_C-MutY"/>
    <property type="match status" value="1"/>
</dbReference>
<dbReference type="PANTHER" id="PTHR42944">
    <property type="entry name" value="ADENINE DNA GLYCOSYLASE"/>
    <property type="match status" value="1"/>
</dbReference>
<dbReference type="InterPro" id="IPR023170">
    <property type="entry name" value="HhH_base_excis_C"/>
</dbReference>
<dbReference type="GO" id="GO:0051539">
    <property type="term" value="F:4 iron, 4 sulfur cluster binding"/>
    <property type="evidence" value="ECO:0007669"/>
    <property type="project" value="UniProtKB-UniRule"/>
</dbReference>
<comment type="caution">
    <text evidence="16">The sequence shown here is derived from an EMBL/GenBank/DDBJ whole genome shotgun (WGS) entry which is preliminary data.</text>
</comment>
<evidence type="ECO:0000256" key="7">
    <source>
        <dbReference type="ARBA" id="ARBA00022723"/>
    </source>
</evidence>
<evidence type="ECO:0000256" key="12">
    <source>
        <dbReference type="ARBA" id="ARBA00023204"/>
    </source>
</evidence>
<dbReference type="GO" id="GO:0046872">
    <property type="term" value="F:metal ion binding"/>
    <property type="evidence" value="ECO:0007669"/>
    <property type="project" value="UniProtKB-UniRule"/>
</dbReference>
<dbReference type="EMBL" id="SDKK01000027">
    <property type="protein sequence ID" value="TYC53514.1"/>
    <property type="molecule type" value="Genomic_DNA"/>
</dbReference>
<evidence type="ECO:0000313" key="16">
    <source>
        <dbReference type="EMBL" id="TYC53514.1"/>
    </source>
</evidence>
<dbReference type="Gene3D" id="3.90.79.10">
    <property type="entry name" value="Nucleoside Triphosphate Pyrophosphohydrolase"/>
    <property type="match status" value="1"/>
</dbReference>
<name>A0A6C2CHR8_9RHOO</name>
<dbReference type="FunFam" id="1.10.340.30:FF:000002">
    <property type="entry name" value="Adenine DNA glycosylase"/>
    <property type="match status" value="1"/>
</dbReference>
<dbReference type="RefSeq" id="WP_148581125.1">
    <property type="nucleotide sequence ID" value="NZ_SDKK01000027.1"/>
</dbReference>
<dbReference type="CDD" id="cd00056">
    <property type="entry name" value="ENDO3c"/>
    <property type="match status" value="1"/>
</dbReference>
<organism evidence="16 17">
    <name type="scientific">Zoogloea oleivorans</name>
    <dbReference type="NCBI Taxonomy" id="1552750"/>
    <lineage>
        <taxon>Bacteria</taxon>
        <taxon>Pseudomonadati</taxon>
        <taxon>Pseudomonadota</taxon>
        <taxon>Betaproteobacteria</taxon>
        <taxon>Rhodocyclales</taxon>
        <taxon>Zoogloeaceae</taxon>
        <taxon>Zoogloea</taxon>
    </lineage>
</organism>
<dbReference type="GO" id="GO:0032357">
    <property type="term" value="F:oxidized purine DNA binding"/>
    <property type="evidence" value="ECO:0007669"/>
    <property type="project" value="TreeGrafter"/>
</dbReference>
<dbReference type="PANTHER" id="PTHR42944:SF1">
    <property type="entry name" value="ADENINE DNA GLYCOSYLASE"/>
    <property type="match status" value="1"/>
</dbReference>
<keyword evidence="10 14" id="KW-0408">Iron</keyword>
<keyword evidence="13 14" id="KW-0326">Glycosidase</keyword>
<dbReference type="Gene3D" id="1.10.1670.10">
    <property type="entry name" value="Helix-hairpin-Helix base-excision DNA repair enzymes (C-terminal)"/>
    <property type="match status" value="1"/>
</dbReference>
<dbReference type="EC" id="3.2.2.31" evidence="4 14"/>
<dbReference type="InterPro" id="IPR011257">
    <property type="entry name" value="DNA_glycosylase"/>
</dbReference>
<evidence type="ECO:0000313" key="17">
    <source>
        <dbReference type="Proteomes" id="UP000389128"/>
    </source>
</evidence>
<dbReference type="InterPro" id="IPR003265">
    <property type="entry name" value="HhH-GPD_domain"/>
</dbReference>
<evidence type="ECO:0000256" key="3">
    <source>
        <dbReference type="ARBA" id="ARBA00008343"/>
    </source>
</evidence>
<dbReference type="NCBIfam" id="TIGR01084">
    <property type="entry name" value="mutY"/>
    <property type="match status" value="1"/>
</dbReference>
<dbReference type="PROSITE" id="PS00764">
    <property type="entry name" value="ENDONUCLEASE_III_1"/>
    <property type="match status" value="1"/>
</dbReference>
<dbReference type="GO" id="GO:0000701">
    <property type="term" value="F:purine-specific mismatch base pair DNA N-glycosylase activity"/>
    <property type="evidence" value="ECO:0007669"/>
    <property type="project" value="UniProtKB-EC"/>
</dbReference>
<dbReference type="OrthoDB" id="9802365at2"/>
<dbReference type="Pfam" id="PF00633">
    <property type="entry name" value="HHH"/>
    <property type="match status" value="1"/>
</dbReference>
<evidence type="ECO:0000256" key="14">
    <source>
        <dbReference type="RuleBase" id="RU365096"/>
    </source>
</evidence>
<evidence type="ECO:0000256" key="11">
    <source>
        <dbReference type="ARBA" id="ARBA00023014"/>
    </source>
</evidence>
<dbReference type="InterPro" id="IPR000445">
    <property type="entry name" value="HhH_motif"/>
</dbReference>
<dbReference type="Pfam" id="PF00730">
    <property type="entry name" value="HhH-GPD"/>
    <property type="match status" value="1"/>
</dbReference>
<dbReference type="GO" id="GO:0034039">
    <property type="term" value="F:8-oxo-7,8-dihydroguanine DNA N-glycosylase activity"/>
    <property type="evidence" value="ECO:0007669"/>
    <property type="project" value="TreeGrafter"/>
</dbReference>
<evidence type="ECO:0000256" key="4">
    <source>
        <dbReference type="ARBA" id="ARBA00012045"/>
    </source>
</evidence>
<dbReference type="SUPFAM" id="SSF55811">
    <property type="entry name" value="Nudix"/>
    <property type="match status" value="1"/>
</dbReference>
<evidence type="ECO:0000256" key="13">
    <source>
        <dbReference type="ARBA" id="ARBA00023295"/>
    </source>
</evidence>
<accession>A0A6C2CHR8</accession>
<evidence type="ECO:0000259" key="15">
    <source>
        <dbReference type="SMART" id="SM00478"/>
    </source>
</evidence>
<evidence type="ECO:0000256" key="9">
    <source>
        <dbReference type="ARBA" id="ARBA00022801"/>
    </source>
</evidence>
<evidence type="ECO:0000256" key="6">
    <source>
        <dbReference type="ARBA" id="ARBA00022485"/>
    </source>
</evidence>
<comment type="similarity">
    <text evidence="3 14">Belongs to the Nth/MutY family.</text>
</comment>
<dbReference type="Pfam" id="PF14815">
    <property type="entry name" value="NUDIX_4"/>
    <property type="match status" value="1"/>
</dbReference>
<protein>
    <recommendedName>
        <fullName evidence="5 14">Adenine DNA glycosylase</fullName>
        <ecNumber evidence="4 14">3.2.2.31</ecNumber>
    </recommendedName>
</protein>
<proteinExistence type="inferred from homology"/>
<comment type="cofactor">
    <cofactor evidence="14">
        <name>[4Fe-4S] cluster</name>
        <dbReference type="ChEBI" id="CHEBI:49883"/>
    </cofactor>
    <text evidence="14">Binds 1 [4Fe-4S] cluster.</text>
</comment>
<comment type="function">
    <text evidence="2">Adenine glycosylase active on G-A mispairs. MutY also corrects error-prone DNA synthesis past GO lesions which are due to the oxidatively damaged form of guanine: 7,8-dihydro-8-oxoguanine (8-oxo-dGTP).</text>
</comment>
<evidence type="ECO:0000256" key="1">
    <source>
        <dbReference type="ARBA" id="ARBA00000843"/>
    </source>
</evidence>
<keyword evidence="8 14" id="KW-0227">DNA damage</keyword>
<evidence type="ECO:0000256" key="2">
    <source>
        <dbReference type="ARBA" id="ARBA00002933"/>
    </source>
</evidence>
<dbReference type="GO" id="GO:0006284">
    <property type="term" value="P:base-excision repair"/>
    <property type="evidence" value="ECO:0007669"/>
    <property type="project" value="UniProtKB-UniRule"/>
</dbReference>
<dbReference type="InterPro" id="IPR004036">
    <property type="entry name" value="Endonuclease-III-like_CS2"/>
</dbReference>
<gene>
    <name evidence="16" type="primary">mutY</name>
    <name evidence="16" type="ORF">ETQ85_21520</name>
</gene>
<dbReference type="Gene3D" id="1.10.340.30">
    <property type="entry name" value="Hypothetical protein, domain 2"/>
    <property type="match status" value="1"/>
</dbReference>
<feature type="domain" description="HhH-GPD" evidence="15">
    <location>
        <begin position="36"/>
        <end position="187"/>
    </location>
</feature>
<dbReference type="InterPro" id="IPR004035">
    <property type="entry name" value="Endouclease-III_FeS-bd_BS"/>
</dbReference>
<reference evidence="16 17" key="1">
    <citation type="submission" date="2019-01" db="EMBL/GenBank/DDBJ databases">
        <title>Zoogloea oleivorans genome sequencing and assembly.</title>
        <authorList>
            <person name="Tancsics A."/>
            <person name="Farkas M."/>
            <person name="Kriszt B."/>
            <person name="Maroti G."/>
            <person name="Horvath B."/>
        </authorList>
    </citation>
    <scope>NUCLEOTIDE SEQUENCE [LARGE SCALE GENOMIC DNA]</scope>
    <source>
        <strain evidence="16 17">Buc</strain>
    </source>
</reference>
<keyword evidence="11" id="KW-0411">Iron-sulfur</keyword>